<gene>
    <name evidence="2" type="ORF">RUM8411_01086</name>
</gene>
<feature type="domain" description="CHAD" evidence="1">
    <location>
        <begin position="200"/>
        <end position="496"/>
    </location>
</feature>
<evidence type="ECO:0000313" key="2">
    <source>
        <dbReference type="EMBL" id="SLN27440.1"/>
    </source>
</evidence>
<dbReference type="AlphaFoldDB" id="A0A1X6YQ81"/>
<protein>
    <submittedName>
        <fullName evidence="2">CHAD domain protein</fullName>
    </submittedName>
</protein>
<dbReference type="InterPro" id="IPR007899">
    <property type="entry name" value="CHAD_dom"/>
</dbReference>
<organism evidence="2 3">
    <name type="scientific">Ruegeria meonggei</name>
    <dbReference type="NCBI Taxonomy" id="1446476"/>
    <lineage>
        <taxon>Bacteria</taxon>
        <taxon>Pseudomonadati</taxon>
        <taxon>Pseudomonadota</taxon>
        <taxon>Alphaproteobacteria</taxon>
        <taxon>Rhodobacterales</taxon>
        <taxon>Roseobacteraceae</taxon>
        <taxon>Ruegeria</taxon>
    </lineage>
</organism>
<dbReference type="InterPro" id="IPR038186">
    <property type="entry name" value="CHAD_dom_sf"/>
</dbReference>
<keyword evidence="3" id="KW-1185">Reference proteome</keyword>
<dbReference type="Proteomes" id="UP000193778">
    <property type="component" value="Unassembled WGS sequence"/>
</dbReference>
<sequence length="507" mass="56774">MANDDGFFVFSGRFDLTQVSKGLKGFSLKIENSIPRRAFNLLDCYDQSVRAGGRLLIQTDDVLRLLNSDGSVVEQSGIGTGRFVQDLPEGPVRTALTGFSSLRALMGITSGWFESHDFAVLDDLQKTQVRGFAQSLSTQGGQVVLVCVQPMRGYDRAFQTVRAAFADLSSGQQSMEAVFQALLPGISPYKAKPDIALGTDEPSVQVATDIIRTYLHVARQNEAGVIADIDTEFLHDYRVSLRRIRSVLSLFKGVFSPDQTAEFKQVFSDLMAPTGPVRDMDVYLLDKDMYFSLLPSNLHLGLEAMFDQFRAERARAFQALTKQFRSTAYEQQMSKLTTLFSEAGAIQPGPNAARGAYDYACALIWKRYRKVCKLARRITEDTPDEAVHALRIDCKKLRYLMEFFAPLFDKKAFKVLIKPLKKLQDNLGLFNDYSVQQDALLGFVSRQSNAQGRVNAQLALAAGGLVGILDQRQRAERHRVIASFKHFDSQDTQHLFCTLFHHKEVKT</sequence>
<dbReference type="Gene3D" id="1.40.20.10">
    <property type="entry name" value="CHAD domain"/>
    <property type="match status" value="1"/>
</dbReference>
<dbReference type="OrthoDB" id="9777271at2"/>
<dbReference type="Pfam" id="PF05235">
    <property type="entry name" value="CHAD"/>
    <property type="match status" value="1"/>
</dbReference>
<dbReference type="PANTHER" id="PTHR39339:SF1">
    <property type="entry name" value="CHAD DOMAIN-CONTAINING PROTEIN"/>
    <property type="match status" value="1"/>
</dbReference>
<reference evidence="3" key="1">
    <citation type="submission" date="2017-03" db="EMBL/GenBank/DDBJ databases">
        <authorList>
            <person name="Rodrigo-Torres L."/>
            <person name="Arahal R.D."/>
            <person name="Lucena T."/>
        </authorList>
    </citation>
    <scope>NUCLEOTIDE SEQUENCE [LARGE SCALE GENOMIC DNA]</scope>
    <source>
        <strain evidence="3">CECT 8411</strain>
    </source>
</reference>
<dbReference type="SMART" id="SM00880">
    <property type="entry name" value="CHAD"/>
    <property type="match status" value="1"/>
</dbReference>
<dbReference type="RefSeq" id="WP_085821642.1">
    <property type="nucleotide sequence ID" value="NZ_FWFP01000003.1"/>
</dbReference>
<evidence type="ECO:0000259" key="1">
    <source>
        <dbReference type="PROSITE" id="PS51708"/>
    </source>
</evidence>
<proteinExistence type="predicted"/>
<dbReference type="PANTHER" id="PTHR39339">
    <property type="entry name" value="SLR1444 PROTEIN"/>
    <property type="match status" value="1"/>
</dbReference>
<dbReference type="EMBL" id="FWFP01000003">
    <property type="protein sequence ID" value="SLN27440.1"/>
    <property type="molecule type" value="Genomic_DNA"/>
</dbReference>
<accession>A0A1X6YQ81</accession>
<evidence type="ECO:0000313" key="3">
    <source>
        <dbReference type="Proteomes" id="UP000193778"/>
    </source>
</evidence>
<dbReference type="PROSITE" id="PS51708">
    <property type="entry name" value="CHAD"/>
    <property type="match status" value="1"/>
</dbReference>
<name>A0A1X6YQ81_9RHOB</name>